<reference evidence="2" key="1">
    <citation type="submission" date="2023-11" db="EMBL/GenBank/DDBJ databases">
        <authorList>
            <person name="De Vega J J."/>
            <person name="De Vega J J."/>
        </authorList>
    </citation>
    <scope>NUCLEOTIDE SEQUENCE</scope>
</reference>
<feature type="non-terminal residue" evidence="2">
    <location>
        <position position="153"/>
    </location>
</feature>
<name>A0AAD2Q6R1_9AGAR</name>
<dbReference type="SMART" id="SM00240">
    <property type="entry name" value="FHA"/>
    <property type="match status" value="1"/>
</dbReference>
<accession>A0AAD2Q6R1</accession>
<protein>
    <recommendedName>
        <fullName evidence="1">FHA domain-containing protein</fullName>
    </recommendedName>
</protein>
<feature type="non-terminal residue" evidence="2">
    <location>
        <position position="1"/>
    </location>
</feature>
<dbReference type="Gene3D" id="2.60.200.20">
    <property type="match status" value="1"/>
</dbReference>
<dbReference type="AlphaFoldDB" id="A0AAD2Q6R1"/>
<dbReference type="PROSITE" id="PS50006">
    <property type="entry name" value="FHA_DOMAIN"/>
    <property type="match status" value="1"/>
</dbReference>
<dbReference type="SUPFAM" id="SSF49879">
    <property type="entry name" value="SMAD/FHA domain"/>
    <property type="match status" value="1"/>
</dbReference>
<evidence type="ECO:0000313" key="2">
    <source>
        <dbReference type="EMBL" id="CAK5280152.1"/>
    </source>
</evidence>
<dbReference type="InterPro" id="IPR008984">
    <property type="entry name" value="SMAD_FHA_dom_sf"/>
</dbReference>
<dbReference type="Proteomes" id="UP001295794">
    <property type="component" value="Unassembled WGS sequence"/>
</dbReference>
<dbReference type="Pfam" id="PF00498">
    <property type="entry name" value="FHA"/>
    <property type="match status" value="1"/>
</dbReference>
<dbReference type="InterPro" id="IPR000253">
    <property type="entry name" value="FHA_dom"/>
</dbReference>
<comment type="caution">
    <text evidence="2">The sequence shown here is derived from an EMBL/GenBank/DDBJ whole genome shotgun (WGS) entry which is preliminary data.</text>
</comment>
<organism evidence="2 3">
    <name type="scientific">Mycena citricolor</name>
    <dbReference type="NCBI Taxonomy" id="2018698"/>
    <lineage>
        <taxon>Eukaryota</taxon>
        <taxon>Fungi</taxon>
        <taxon>Dikarya</taxon>
        <taxon>Basidiomycota</taxon>
        <taxon>Agaricomycotina</taxon>
        <taxon>Agaricomycetes</taxon>
        <taxon>Agaricomycetidae</taxon>
        <taxon>Agaricales</taxon>
        <taxon>Marasmiineae</taxon>
        <taxon>Mycenaceae</taxon>
        <taxon>Mycena</taxon>
    </lineage>
</organism>
<feature type="domain" description="FHA" evidence="1">
    <location>
        <begin position="50"/>
        <end position="103"/>
    </location>
</feature>
<proteinExistence type="predicted"/>
<dbReference type="EMBL" id="CAVNYO010000440">
    <property type="protein sequence ID" value="CAK5280152.1"/>
    <property type="molecule type" value="Genomic_DNA"/>
</dbReference>
<sequence>TTYTMLSSTSPTGPSSQLSNLPGFSSICAKLVTMFRGRKEAVILRLNRPATIGRSPNCHYVVVGTFVSAVHCTISVVRSQNGGVIVSCQDLSRNGIFLNGHRISKSVVILMHGDVLELPESASFTCQHVWKDRRDKVDLFDPTPPQLTQTTKS</sequence>
<evidence type="ECO:0000313" key="3">
    <source>
        <dbReference type="Proteomes" id="UP001295794"/>
    </source>
</evidence>
<evidence type="ECO:0000259" key="1">
    <source>
        <dbReference type="PROSITE" id="PS50006"/>
    </source>
</evidence>
<dbReference type="CDD" id="cd22670">
    <property type="entry name" value="FHA_MEK1-like"/>
    <property type="match status" value="1"/>
</dbReference>
<keyword evidence="3" id="KW-1185">Reference proteome</keyword>
<gene>
    <name evidence="2" type="ORF">MYCIT1_LOCUS30616</name>
</gene>